<accession>A0ACC2FTM6</accession>
<proteinExistence type="predicted"/>
<name>A0ACC2FTM6_DALPE</name>
<comment type="caution">
    <text evidence="1">The sequence shown here is derived from an EMBL/GenBank/DDBJ whole genome shotgun (WGS) entry which is preliminary data.</text>
</comment>
<gene>
    <name evidence="1" type="ORF">DPEC_G00252290</name>
</gene>
<evidence type="ECO:0000313" key="1">
    <source>
        <dbReference type="EMBL" id="KAJ7994708.1"/>
    </source>
</evidence>
<protein>
    <submittedName>
        <fullName evidence="1">Uncharacterized protein</fullName>
    </submittedName>
</protein>
<keyword evidence="2" id="KW-1185">Reference proteome</keyword>
<dbReference type="EMBL" id="CM055749">
    <property type="protein sequence ID" value="KAJ7994708.1"/>
    <property type="molecule type" value="Genomic_DNA"/>
</dbReference>
<evidence type="ECO:0000313" key="2">
    <source>
        <dbReference type="Proteomes" id="UP001157502"/>
    </source>
</evidence>
<organism evidence="1 2">
    <name type="scientific">Dallia pectoralis</name>
    <name type="common">Alaska blackfish</name>
    <dbReference type="NCBI Taxonomy" id="75939"/>
    <lineage>
        <taxon>Eukaryota</taxon>
        <taxon>Metazoa</taxon>
        <taxon>Chordata</taxon>
        <taxon>Craniata</taxon>
        <taxon>Vertebrata</taxon>
        <taxon>Euteleostomi</taxon>
        <taxon>Actinopterygii</taxon>
        <taxon>Neopterygii</taxon>
        <taxon>Teleostei</taxon>
        <taxon>Protacanthopterygii</taxon>
        <taxon>Esociformes</taxon>
        <taxon>Umbridae</taxon>
        <taxon>Dallia</taxon>
    </lineage>
</organism>
<dbReference type="Proteomes" id="UP001157502">
    <property type="component" value="Chromosome 22"/>
</dbReference>
<reference evidence="1" key="1">
    <citation type="submission" date="2021-05" db="EMBL/GenBank/DDBJ databases">
        <authorList>
            <person name="Pan Q."/>
            <person name="Jouanno E."/>
            <person name="Zahm M."/>
            <person name="Klopp C."/>
            <person name="Cabau C."/>
            <person name="Louis A."/>
            <person name="Berthelot C."/>
            <person name="Parey E."/>
            <person name="Roest Crollius H."/>
            <person name="Montfort J."/>
            <person name="Robinson-Rechavi M."/>
            <person name="Bouchez O."/>
            <person name="Lampietro C."/>
            <person name="Lopez Roques C."/>
            <person name="Donnadieu C."/>
            <person name="Postlethwait J."/>
            <person name="Bobe J."/>
            <person name="Dillon D."/>
            <person name="Chandos A."/>
            <person name="von Hippel F."/>
            <person name="Guiguen Y."/>
        </authorList>
    </citation>
    <scope>NUCLEOTIDE SEQUENCE</scope>
    <source>
        <strain evidence="1">YG-Jan2019</strain>
    </source>
</reference>
<sequence length="1666" mass="181606">MMDRNYPTAGFADPLAQPAQTVAWAYERSPASIKPSYGVTHLESELLHRPTYVSTQLPTYTTTHHPTSLSGVFDSAVNTTETSVMNLLSAIESRAVHQAGPAAASLLPPFRTPMWQTGANSATELFLTGALPSTATFSSTAALSSYQHTGAFSSRSYNATSLGLHEPTFSTTTNGLLSPHHDPLLQLKPGQTTLPTSLAFDRLPTATLPPQSSTYRSAQESAPHLLQPQFGLLPFASQQPHQTYEVPVFSGSIERTLQRECSVIKHHQRPSSGSHTASEQVPASQHPMQAYLGSGNEDGDMPCSPSTGSDSSHGINGAAPTKTGVASQAYSSILPSPSGYTSSAAKTKDCTSNLNPGSQEGHPHSQESRESYPSPGQKQGSVIASQQTQPYTSAQLPSLLSTLSHSQSYVNSQAYSSSSVSSSDKLPSLYKSLPSLSGHSGNVVYSSSPGHGLGNEGQYGAQVQRQCPGNLSPTYPSSHSQGAPNVSYASQLHGQASVSQSQSYATGQSLSSSYPPTRGQSLSTPNSSQGYTPFSSASHAQALENNCRSSIQDLKPAYGKMKLEREIPLQDLQALQQNSLETSSPRGSTDPAVQNNDNVVYVVSKMDDRYNTQSVIRSNSRSEDQLMGSKTLSNAQIMSSHAMNAEEIKQHSLLLKGPEPPQENHQAHVHSAQNHTQNQYIRVPNTLLEPNRDLQMILLQHPLIYSGHNSSKMQQIPTGPSQGLVQYLQMEGDHLASVNGSQSQQGPVGQNPITDSSKQHLSTPKDPYSQSNCQQQDAKHHFALSSICFPESMLMADDRNILSNVDDILAATAAACGVTPQDYAKAASGTSEGDMSDAKGHFQPVDTRHQSHGFSATSAQQSIISNTNAHNTMALTLNGTSMTSDGTTFSKGEGHLGQEYPMSHSHTTIVNSTHDVGAKGLLQTSGDEPNHILPKGHSVYPADGNTNGGHSENDYHLSGSGYDPLGHIGKVQAKNQMHKGIKREDSLVECLSDSFSNPKKRVRSKASARSSSPEGENGQTRKKTVQTKRQTSRGSDPTSSPSTSEVVYDGYQQQERMRQKIREVEEQQPEVKTGFIGSFLDFLKSGPKQQFSSPPVRTPSRTRKPSASSKHLPCPIPPLHPTIPSPSAPLITQETHGIGIGGSSQQLQKRLDEEFQRNLETLPSFSSDEDESSTRKNQALQNSISSALSALDEPSDRRHKSDNHLSGSLLKPEPAPSMPHSISMAHEQQQTTSPKESSAPGLLSSATGCPGPEGLKPAHPGQLAFQLSSVAIEGLTDEELSDSGGEGMYRERDEFVVKNEDIESLKVTLTVGHEPPAIWKVQKALLQKFVPELRDGRRVFSATNSYLGYFGDAKTMYRRVYVKFLDTVNKREYVRVCNLKPRCKPMHSIRGSQAKTLLGLKTSPPSDILATPTSLKLQSKSRLKQPKIKAEPPPKKRRKWKEEYSPSPSESSSEEGGENDEFPPLVPFASRFLNTRTMKETFRSFVELLISVALDADVISTLERETDEQLLPHMKRVEEMISDNRRHLLPRLRVGQLFKTSLDSFPEISVVTELKKDGETPAFKVRLSGKAYNRKNMKPSKSPSQLPLEYAVDQQKTQWFSLYHSLRHYKYHTYLMCKDEIASLRLQTGDMGQEETVQLCMRNGAWVESLFDRFGELLNQVQQACL</sequence>